<accession>A0AAV7LEZ2</accession>
<feature type="region of interest" description="Disordered" evidence="1">
    <location>
        <begin position="235"/>
        <end position="254"/>
    </location>
</feature>
<dbReference type="Proteomes" id="UP001066276">
    <property type="component" value="Chromosome 11"/>
</dbReference>
<proteinExistence type="predicted"/>
<name>A0AAV7LEZ2_PLEWA</name>
<keyword evidence="3" id="KW-1185">Reference proteome</keyword>
<feature type="region of interest" description="Disordered" evidence="1">
    <location>
        <begin position="1"/>
        <end position="21"/>
    </location>
</feature>
<evidence type="ECO:0000313" key="3">
    <source>
        <dbReference type="Proteomes" id="UP001066276"/>
    </source>
</evidence>
<feature type="region of interest" description="Disordered" evidence="1">
    <location>
        <begin position="86"/>
        <end position="148"/>
    </location>
</feature>
<reference evidence="2" key="1">
    <citation type="journal article" date="2022" name="bioRxiv">
        <title>Sequencing and chromosome-scale assembly of the giantPleurodeles waltlgenome.</title>
        <authorList>
            <person name="Brown T."/>
            <person name="Elewa A."/>
            <person name="Iarovenko S."/>
            <person name="Subramanian E."/>
            <person name="Araus A.J."/>
            <person name="Petzold A."/>
            <person name="Susuki M."/>
            <person name="Suzuki K.-i.T."/>
            <person name="Hayashi T."/>
            <person name="Toyoda A."/>
            <person name="Oliveira C."/>
            <person name="Osipova E."/>
            <person name="Leigh N.D."/>
            <person name="Simon A."/>
            <person name="Yun M.H."/>
        </authorList>
    </citation>
    <scope>NUCLEOTIDE SEQUENCE</scope>
    <source>
        <strain evidence="2">20211129_DDA</strain>
        <tissue evidence="2">Liver</tissue>
    </source>
</reference>
<dbReference type="EMBL" id="JANPWB010000015">
    <property type="protein sequence ID" value="KAJ1089602.1"/>
    <property type="molecule type" value="Genomic_DNA"/>
</dbReference>
<gene>
    <name evidence="2" type="ORF">NDU88_002753</name>
</gene>
<dbReference type="AlphaFoldDB" id="A0AAV7LEZ2"/>
<protein>
    <submittedName>
        <fullName evidence="2">Uncharacterized protein</fullName>
    </submittedName>
</protein>
<sequence>MQWGPQQLLPRPGDSRLAPQSACLPPRPVDLPRVFYFLMAIVITLLLRKGGLPQTGLRLPRLPPRGSHGLFSFLIYRGGSGPLVPHLPSSPTGGRPPPRYQPLGPAQLSPPGAPSSFCAGPTSLRSSWPLRAGPARQNRPLPRGGGRRSWFTGPGLSLLSPQSAPLLLYLPGPELAPGCSRGPPPRTLSRATNRLGRLRPPLSQAHPLAPLELPLHSAVPPLHLRTGRAMAGSPVGGLSFRPPSSGRQSDSGHVQAGCHLHSALVWPVTSQPARDRARITGGNYWCRMARALTDG</sequence>
<organism evidence="2 3">
    <name type="scientific">Pleurodeles waltl</name>
    <name type="common">Iberian ribbed newt</name>
    <dbReference type="NCBI Taxonomy" id="8319"/>
    <lineage>
        <taxon>Eukaryota</taxon>
        <taxon>Metazoa</taxon>
        <taxon>Chordata</taxon>
        <taxon>Craniata</taxon>
        <taxon>Vertebrata</taxon>
        <taxon>Euteleostomi</taxon>
        <taxon>Amphibia</taxon>
        <taxon>Batrachia</taxon>
        <taxon>Caudata</taxon>
        <taxon>Salamandroidea</taxon>
        <taxon>Salamandridae</taxon>
        <taxon>Pleurodelinae</taxon>
        <taxon>Pleurodeles</taxon>
    </lineage>
</organism>
<evidence type="ECO:0000256" key="1">
    <source>
        <dbReference type="SAM" id="MobiDB-lite"/>
    </source>
</evidence>
<evidence type="ECO:0000313" key="2">
    <source>
        <dbReference type="EMBL" id="KAJ1089602.1"/>
    </source>
</evidence>
<comment type="caution">
    <text evidence="2">The sequence shown here is derived from an EMBL/GenBank/DDBJ whole genome shotgun (WGS) entry which is preliminary data.</text>
</comment>